<dbReference type="AlphaFoldDB" id="A0A1R0KVW5"/>
<protein>
    <recommendedName>
        <fullName evidence="3">OmpR/PhoB-type domain-containing protein</fullName>
    </recommendedName>
</protein>
<accession>A0A1R0KVW5</accession>
<reference evidence="1 2" key="1">
    <citation type="submission" date="2016-01" db="EMBL/GenBank/DDBJ databases">
        <title>Amycolatopsis coloradensis genome sequencing and assembly.</title>
        <authorList>
            <person name="Mayilraj S."/>
        </authorList>
    </citation>
    <scope>NUCLEOTIDE SEQUENCE [LARGE SCALE GENOMIC DNA]</scope>
    <source>
        <strain evidence="1 2">DSM 44225</strain>
    </source>
</reference>
<gene>
    <name evidence="1" type="ORF">BS329_09805</name>
</gene>
<dbReference type="OrthoDB" id="3275754at2"/>
<organism evidence="1 2">
    <name type="scientific">Amycolatopsis coloradensis</name>
    <dbReference type="NCBI Taxonomy" id="76021"/>
    <lineage>
        <taxon>Bacteria</taxon>
        <taxon>Bacillati</taxon>
        <taxon>Actinomycetota</taxon>
        <taxon>Actinomycetes</taxon>
        <taxon>Pseudonocardiales</taxon>
        <taxon>Pseudonocardiaceae</taxon>
        <taxon>Amycolatopsis</taxon>
    </lineage>
</organism>
<proteinExistence type="predicted"/>
<dbReference type="GO" id="GO:0006355">
    <property type="term" value="P:regulation of DNA-templated transcription"/>
    <property type="evidence" value="ECO:0007669"/>
    <property type="project" value="InterPro"/>
</dbReference>
<dbReference type="GO" id="GO:0003677">
    <property type="term" value="F:DNA binding"/>
    <property type="evidence" value="ECO:0007669"/>
    <property type="project" value="InterPro"/>
</dbReference>
<dbReference type="InterPro" id="IPR051677">
    <property type="entry name" value="AfsR-DnrI-RedD_regulator"/>
</dbReference>
<dbReference type="Proteomes" id="UP000187486">
    <property type="component" value="Unassembled WGS sequence"/>
</dbReference>
<name>A0A1R0KVW5_9PSEU</name>
<dbReference type="EMBL" id="MQUQ01000005">
    <property type="protein sequence ID" value="OLZ53116.1"/>
    <property type="molecule type" value="Genomic_DNA"/>
</dbReference>
<dbReference type="PANTHER" id="PTHR35807:SF1">
    <property type="entry name" value="TRANSCRIPTIONAL REGULATOR REDD"/>
    <property type="match status" value="1"/>
</dbReference>
<evidence type="ECO:0008006" key="3">
    <source>
        <dbReference type="Google" id="ProtNLM"/>
    </source>
</evidence>
<sequence>MLGQVEGWADGRRVDWRHARQRYVLAVLLVEADQPVATDQVIDRIWGEHPPRRARQLVSNYLYLPADADVRDEVGTERRGEGYVVLVDPDRVDLHRFRGLVTRARAETNPAVRWNCWSRPRRCGGGGGAVGRAGKDCQQSQSV</sequence>
<comment type="caution">
    <text evidence="1">The sequence shown here is derived from an EMBL/GenBank/DDBJ whole genome shotgun (WGS) entry which is preliminary data.</text>
</comment>
<dbReference type="SUPFAM" id="SSF46894">
    <property type="entry name" value="C-terminal effector domain of the bipartite response regulators"/>
    <property type="match status" value="1"/>
</dbReference>
<keyword evidence="2" id="KW-1185">Reference proteome</keyword>
<evidence type="ECO:0000313" key="2">
    <source>
        <dbReference type="Proteomes" id="UP000187486"/>
    </source>
</evidence>
<dbReference type="RefSeq" id="WP_076158387.1">
    <property type="nucleotide sequence ID" value="NZ_MQUQ01000005.1"/>
</dbReference>
<dbReference type="InterPro" id="IPR016032">
    <property type="entry name" value="Sig_transdc_resp-reg_C-effctor"/>
</dbReference>
<evidence type="ECO:0000313" key="1">
    <source>
        <dbReference type="EMBL" id="OLZ53116.1"/>
    </source>
</evidence>
<dbReference type="PANTHER" id="PTHR35807">
    <property type="entry name" value="TRANSCRIPTIONAL REGULATOR REDD-RELATED"/>
    <property type="match status" value="1"/>
</dbReference>
<dbReference type="InterPro" id="IPR036388">
    <property type="entry name" value="WH-like_DNA-bd_sf"/>
</dbReference>
<dbReference type="Gene3D" id="1.10.10.10">
    <property type="entry name" value="Winged helix-like DNA-binding domain superfamily/Winged helix DNA-binding domain"/>
    <property type="match status" value="1"/>
</dbReference>
<dbReference type="STRING" id="76021.BS329_09805"/>